<dbReference type="Proteomes" id="UP001152797">
    <property type="component" value="Unassembled WGS sequence"/>
</dbReference>
<evidence type="ECO:0000313" key="5">
    <source>
        <dbReference type="Proteomes" id="UP001152797"/>
    </source>
</evidence>
<feature type="compositionally biased region" description="Basic and acidic residues" evidence="1">
    <location>
        <begin position="693"/>
        <end position="703"/>
    </location>
</feature>
<feature type="compositionally biased region" description="Basic and acidic residues" evidence="1">
    <location>
        <begin position="368"/>
        <end position="390"/>
    </location>
</feature>
<dbReference type="EMBL" id="CAMXCT030001937">
    <property type="protein sequence ID" value="CAL4781631.1"/>
    <property type="molecule type" value="Genomic_DNA"/>
</dbReference>
<feature type="compositionally biased region" description="Basic and acidic residues" evidence="1">
    <location>
        <begin position="802"/>
        <end position="815"/>
    </location>
</feature>
<feature type="non-terminal residue" evidence="2">
    <location>
        <position position="830"/>
    </location>
</feature>
<feature type="region of interest" description="Disordered" evidence="1">
    <location>
        <begin position="12"/>
        <end position="125"/>
    </location>
</feature>
<proteinExistence type="predicted"/>
<feature type="compositionally biased region" description="Basic and acidic residues" evidence="1">
    <location>
        <begin position="12"/>
        <end position="63"/>
    </location>
</feature>
<feature type="compositionally biased region" description="Basic and acidic residues" evidence="1">
    <location>
        <begin position="78"/>
        <end position="98"/>
    </location>
</feature>
<sequence>LTVQRPVWLEEEERRSRLLQEERAEEEERARRLQREAEVNEMRRRLQSLEEENLRLKMERENLRQSIAQQKGSSYGTPEDKDAEVFPKEAETTKEEAQTPKGGSGEAEDQKEENRGSAGAQLPMNEERKLQATMMQSMVKLMEGMQTMQAQILDVRRQKDVEVVKNAAVELPKLQEWKADTAPLDLADWLLVVEPVLSTGLSEKGAILTALDSPEEASSLAGAVTGLRRWLRWHRRAGEVGVTRPDATLQIKGLGRLMKHADLAFRVQLSRSSLQVDTAPTEASVMTFANHLLAEVEQIAHQDKRRREDAKGSTEPKAKRLEEVSGGSKGEGKAWKGEVGSFRLHVSFFSQRRAVRRASNAHGAMSWKETEGEPLRDQGEKGQKGGEGKGFHKPSGKALKKGESQQKEEGPGGEAESRTKDERLTAMQGQLDELRKLKVLRLSRIGKEQEAYGLLDSGATNPMRGKRRGEDLSQLEEVQVTLADGSQVSRLDAMRMIQKLEEVETPRMQALKLSQEEMWLWELMEAHPVLKMLPEAIKRRLVVKPAEDLRGIPDANRRRRRVMAEQGFVVHLYAGESAGYSLSRAFKEAGGDGRRLVEIDVRRENHEKHKKGAHDMLDDENGPFASLLRSALDGSLLGIVMGPNCRSSSEAHDVRRQHHPEAAGGRPSRELRGVGSESSGDELSGAVKMAAGNDERSCHEDPTRCPSSEAEGVMSLDVTGPYKKGKDIDGEAKFMLIGTYTWLRPPDEEEATEVDEEPELEAQEDEDQWPEIEDQEAAQEEEEEQAEAAEDPQEEQQAEPPRAFEEPPEPPKIEVMRIGIPIKGKHKKQS</sequence>
<dbReference type="EMBL" id="CAMXCT020001937">
    <property type="protein sequence ID" value="CAL1147694.1"/>
    <property type="molecule type" value="Genomic_DNA"/>
</dbReference>
<feature type="region of interest" description="Disordered" evidence="1">
    <location>
        <begin position="357"/>
        <end position="421"/>
    </location>
</feature>
<feature type="region of interest" description="Disordered" evidence="1">
    <location>
        <begin position="744"/>
        <end position="830"/>
    </location>
</feature>
<gene>
    <name evidence="2" type="ORF">C1SCF055_LOCUS20971</name>
</gene>
<reference evidence="2" key="1">
    <citation type="submission" date="2022-10" db="EMBL/GenBank/DDBJ databases">
        <authorList>
            <person name="Chen Y."/>
            <person name="Dougan E. K."/>
            <person name="Chan C."/>
            <person name="Rhodes N."/>
            <person name="Thang M."/>
        </authorList>
    </citation>
    <scope>NUCLEOTIDE SEQUENCE</scope>
</reference>
<protein>
    <submittedName>
        <fullName evidence="4">Copia protein</fullName>
    </submittedName>
</protein>
<keyword evidence="5" id="KW-1185">Reference proteome</keyword>
<evidence type="ECO:0000313" key="4">
    <source>
        <dbReference type="EMBL" id="CAL4781631.1"/>
    </source>
</evidence>
<comment type="caution">
    <text evidence="2">The sequence shown here is derived from an EMBL/GenBank/DDBJ whole genome shotgun (WGS) entry which is preliminary data.</text>
</comment>
<dbReference type="AlphaFoldDB" id="A0A9P1CLE0"/>
<feature type="compositionally biased region" description="Polar residues" evidence="1">
    <location>
        <begin position="64"/>
        <end position="76"/>
    </location>
</feature>
<evidence type="ECO:0000313" key="2">
    <source>
        <dbReference type="EMBL" id="CAI3994319.1"/>
    </source>
</evidence>
<reference evidence="3" key="2">
    <citation type="submission" date="2024-04" db="EMBL/GenBank/DDBJ databases">
        <authorList>
            <person name="Chen Y."/>
            <person name="Shah S."/>
            <person name="Dougan E. K."/>
            <person name="Thang M."/>
            <person name="Chan C."/>
        </authorList>
    </citation>
    <scope>NUCLEOTIDE SEQUENCE [LARGE SCALE GENOMIC DNA]</scope>
</reference>
<feature type="compositionally biased region" description="Basic and acidic residues" evidence="1">
    <location>
        <begin position="400"/>
        <end position="421"/>
    </location>
</feature>
<evidence type="ECO:0000256" key="1">
    <source>
        <dbReference type="SAM" id="MobiDB-lite"/>
    </source>
</evidence>
<accession>A0A9P1CLE0</accession>
<feature type="region of interest" description="Disordered" evidence="1">
    <location>
        <begin position="299"/>
        <end position="335"/>
    </location>
</feature>
<evidence type="ECO:0000313" key="3">
    <source>
        <dbReference type="EMBL" id="CAL1147694.1"/>
    </source>
</evidence>
<organism evidence="2">
    <name type="scientific">Cladocopium goreaui</name>
    <dbReference type="NCBI Taxonomy" id="2562237"/>
    <lineage>
        <taxon>Eukaryota</taxon>
        <taxon>Sar</taxon>
        <taxon>Alveolata</taxon>
        <taxon>Dinophyceae</taxon>
        <taxon>Suessiales</taxon>
        <taxon>Symbiodiniaceae</taxon>
        <taxon>Cladocopium</taxon>
    </lineage>
</organism>
<feature type="compositionally biased region" description="Acidic residues" evidence="1">
    <location>
        <begin position="747"/>
        <end position="797"/>
    </location>
</feature>
<name>A0A9P1CLE0_9DINO</name>
<feature type="compositionally biased region" description="Basic and acidic residues" evidence="1">
    <location>
        <begin position="299"/>
        <end position="323"/>
    </location>
</feature>
<feature type="region of interest" description="Disordered" evidence="1">
    <location>
        <begin position="647"/>
        <end position="712"/>
    </location>
</feature>
<dbReference type="EMBL" id="CAMXCT010001937">
    <property type="protein sequence ID" value="CAI3994319.1"/>
    <property type="molecule type" value="Genomic_DNA"/>
</dbReference>